<dbReference type="AlphaFoldDB" id="T1K5E1"/>
<reference evidence="1" key="2">
    <citation type="submission" date="2015-06" db="UniProtKB">
        <authorList>
            <consortium name="EnsemblMetazoa"/>
        </authorList>
    </citation>
    <scope>IDENTIFICATION</scope>
</reference>
<sequence>MMECILFFKATQIGQLPELRQVQQDTIVIHKIILFEVPSKGYIIRI</sequence>
<dbReference type="EMBL" id="CAEY01001587">
    <property type="status" value="NOT_ANNOTATED_CDS"/>
    <property type="molecule type" value="Genomic_DNA"/>
</dbReference>
<dbReference type="HOGENOM" id="CLU_3191932_0_0_1"/>
<reference evidence="2" key="1">
    <citation type="submission" date="2011-08" db="EMBL/GenBank/DDBJ databases">
        <authorList>
            <person name="Rombauts S."/>
        </authorList>
    </citation>
    <scope>NUCLEOTIDE SEQUENCE</scope>
    <source>
        <strain evidence="2">London</strain>
    </source>
</reference>
<accession>T1K5E1</accession>
<proteinExistence type="predicted"/>
<dbReference type="EnsemblMetazoa" id="tetur05g05940.1">
    <property type="protein sequence ID" value="tetur05g05940.1"/>
    <property type="gene ID" value="tetur05g05940"/>
</dbReference>
<protein>
    <submittedName>
        <fullName evidence="1">Uncharacterized protein</fullName>
    </submittedName>
</protein>
<organism evidence="1 2">
    <name type="scientific">Tetranychus urticae</name>
    <name type="common">Two-spotted spider mite</name>
    <dbReference type="NCBI Taxonomy" id="32264"/>
    <lineage>
        <taxon>Eukaryota</taxon>
        <taxon>Metazoa</taxon>
        <taxon>Ecdysozoa</taxon>
        <taxon>Arthropoda</taxon>
        <taxon>Chelicerata</taxon>
        <taxon>Arachnida</taxon>
        <taxon>Acari</taxon>
        <taxon>Acariformes</taxon>
        <taxon>Trombidiformes</taxon>
        <taxon>Prostigmata</taxon>
        <taxon>Eleutherengona</taxon>
        <taxon>Raphignathae</taxon>
        <taxon>Tetranychoidea</taxon>
        <taxon>Tetranychidae</taxon>
        <taxon>Tetranychus</taxon>
    </lineage>
</organism>
<dbReference type="Proteomes" id="UP000015104">
    <property type="component" value="Unassembled WGS sequence"/>
</dbReference>
<keyword evidence="2" id="KW-1185">Reference proteome</keyword>
<evidence type="ECO:0000313" key="1">
    <source>
        <dbReference type="EnsemblMetazoa" id="tetur05g05940.1"/>
    </source>
</evidence>
<name>T1K5E1_TETUR</name>
<evidence type="ECO:0000313" key="2">
    <source>
        <dbReference type="Proteomes" id="UP000015104"/>
    </source>
</evidence>